<dbReference type="SUPFAM" id="SSF53098">
    <property type="entry name" value="Ribonuclease H-like"/>
    <property type="match status" value="1"/>
</dbReference>
<protein>
    <submittedName>
        <fullName evidence="1">Copia protein</fullName>
    </submittedName>
</protein>
<dbReference type="Gene3D" id="3.30.420.10">
    <property type="entry name" value="Ribonuclease H-like superfamily/Ribonuclease H"/>
    <property type="match status" value="1"/>
</dbReference>
<dbReference type="Proteomes" id="UP000257109">
    <property type="component" value="Unassembled WGS sequence"/>
</dbReference>
<proteinExistence type="predicted"/>
<reference evidence="1" key="1">
    <citation type="submission" date="2018-05" db="EMBL/GenBank/DDBJ databases">
        <title>Draft genome of Mucuna pruriens seed.</title>
        <authorList>
            <person name="Nnadi N.E."/>
            <person name="Vos R."/>
            <person name="Hasami M.H."/>
            <person name="Devisetty U.K."/>
            <person name="Aguiy J.C."/>
        </authorList>
    </citation>
    <scope>NUCLEOTIDE SEQUENCE [LARGE SCALE GENOMIC DNA]</scope>
    <source>
        <strain evidence="1">JCA_2017</strain>
    </source>
</reference>
<sequence>MLCWYPNAEGANFKVWKETVAIVLGCMDLDLALRVEKFILTLDNLQEIKIEKWKLSNRMCLMIMKRFEALFLRVKGRENIREYIMEMSNLVEKLKSLKLELSEDLIVHLVLISLPTHFGECGIVLQYTMSGKPSMNGVTERRNRTLKDISLWGEALKTVVYILNRVQTKAVNKTLYELWTGKEPSINHLHIWGCPIEARPYRQHERKLDSRIVENIRNVVFEEESVNDIGQVLVSITVQETTPIIGDNVQTIVLDIVPE</sequence>
<organism evidence="1 2">
    <name type="scientific">Mucuna pruriens</name>
    <name type="common">Velvet bean</name>
    <name type="synonym">Dolichos pruriens</name>
    <dbReference type="NCBI Taxonomy" id="157652"/>
    <lineage>
        <taxon>Eukaryota</taxon>
        <taxon>Viridiplantae</taxon>
        <taxon>Streptophyta</taxon>
        <taxon>Embryophyta</taxon>
        <taxon>Tracheophyta</taxon>
        <taxon>Spermatophyta</taxon>
        <taxon>Magnoliopsida</taxon>
        <taxon>eudicotyledons</taxon>
        <taxon>Gunneridae</taxon>
        <taxon>Pentapetalae</taxon>
        <taxon>rosids</taxon>
        <taxon>fabids</taxon>
        <taxon>Fabales</taxon>
        <taxon>Fabaceae</taxon>
        <taxon>Papilionoideae</taxon>
        <taxon>50 kb inversion clade</taxon>
        <taxon>NPAAA clade</taxon>
        <taxon>indigoferoid/millettioid clade</taxon>
        <taxon>Phaseoleae</taxon>
        <taxon>Mucuna</taxon>
    </lineage>
</organism>
<dbReference type="InterPro" id="IPR036397">
    <property type="entry name" value="RNaseH_sf"/>
</dbReference>
<gene>
    <name evidence="1" type="primary">GIP</name>
    <name evidence="1" type="ORF">CR513_27264</name>
</gene>
<dbReference type="PANTHER" id="PTHR42648:SF28">
    <property type="entry name" value="TRANSPOSON-ENCODED PROTEIN WITH RIBONUCLEASE H-LIKE AND RETROVIRUS ZINC FINGER-LIKE DOMAINS"/>
    <property type="match status" value="1"/>
</dbReference>
<dbReference type="InterPro" id="IPR039537">
    <property type="entry name" value="Retrotran_Ty1/copia-like"/>
</dbReference>
<keyword evidence="2" id="KW-1185">Reference proteome</keyword>
<dbReference type="EMBL" id="QJKJ01005274">
    <property type="protein sequence ID" value="RDX90832.1"/>
    <property type="molecule type" value="Genomic_DNA"/>
</dbReference>
<comment type="caution">
    <text evidence="1">The sequence shown here is derived from an EMBL/GenBank/DDBJ whole genome shotgun (WGS) entry which is preliminary data.</text>
</comment>
<dbReference type="AlphaFoldDB" id="A0A371GJU1"/>
<dbReference type="GO" id="GO:0003676">
    <property type="term" value="F:nucleic acid binding"/>
    <property type="evidence" value="ECO:0007669"/>
    <property type="project" value="InterPro"/>
</dbReference>
<dbReference type="Pfam" id="PF14223">
    <property type="entry name" value="Retrotran_gag_2"/>
    <property type="match status" value="1"/>
</dbReference>
<name>A0A371GJU1_MUCPR</name>
<dbReference type="PANTHER" id="PTHR42648">
    <property type="entry name" value="TRANSPOSASE, PUTATIVE-RELATED"/>
    <property type="match status" value="1"/>
</dbReference>
<evidence type="ECO:0000313" key="2">
    <source>
        <dbReference type="Proteomes" id="UP000257109"/>
    </source>
</evidence>
<dbReference type="InterPro" id="IPR012337">
    <property type="entry name" value="RNaseH-like_sf"/>
</dbReference>
<evidence type="ECO:0000313" key="1">
    <source>
        <dbReference type="EMBL" id="RDX90832.1"/>
    </source>
</evidence>
<accession>A0A371GJU1</accession>
<feature type="non-terminal residue" evidence="1">
    <location>
        <position position="1"/>
    </location>
</feature>